<proteinExistence type="predicted"/>
<feature type="domain" description="Methyltransferase type 11" evidence="1">
    <location>
        <begin position="51"/>
        <end position="140"/>
    </location>
</feature>
<dbReference type="PANTHER" id="PTHR43591">
    <property type="entry name" value="METHYLTRANSFERASE"/>
    <property type="match status" value="1"/>
</dbReference>
<name>A0A2I2KK54_9ACTN</name>
<dbReference type="CDD" id="cd02440">
    <property type="entry name" value="AdoMet_MTases"/>
    <property type="match status" value="1"/>
</dbReference>
<gene>
    <name evidence="2" type="ORF">FRACA_1230004</name>
</gene>
<reference evidence="2 3" key="1">
    <citation type="submission" date="2017-06" db="EMBL/GenBank/DDBJ databases">
        <authorList>
            <person name="Kim H.J."/>
            <person name="Triplett B.A."/>
        </authorList>
    </citation>
    <scope>NUCLEOTIDE SEQUENCE [LARGE SCALE GENOMIC DNA]</scope>
    <source>
        <strain evidence="2">FRACA_ARgP5</strain>
    </source>
</reference>
<dbReference type="Gene3D" id="3.40.50.150">
    <property type="entry name" value="Vaccinia Virus protein VP39"/>
    <property type="match status" value="1"/>
</dbReference>
<dbReference type="Proteomes" id="UP000234331">
    <property type="component" value="Unassembled WGS sequence"/>
</dbReference>
<dbReference type="EMBL" id="FZMO01000028">
    <property type="protein sequence ID" value="SNQ46048.1"/>
    <property type="molecule type" value="Genomic_DNA"/>
</dbReference>
<evidence type="ECO:0000313" key="3">
    <source>
        <dbReference type="Proteomes" id="UP000234331"/>
    </source>
</evidence>
<sequence length="269" mass="28837">MPAGRHSLGGVATSVNFDRIAHDYDATRGGEERGRHVADALAPHLPDGLLLEIGVGTGLVAQAFAARGRRLLGVDLSERMLARARERVPGRLARADASALPLPADSVDACVAVHVLHLVGDPEGVFTELARVLRPGGRLATVGAGEIAERSDVGDVMERLRAALRLGGPRHATAETLRASAARHGLRLVEDFHFPREERGALTPAQVGAQIEGRVWSHLWDLTDAEWATVVEPALDALRRLPDPDRPRPGRRRSRALLFDLDATMPAGG</sequence>
<protein>
    <recommendedName>
        <fullName evidence="1">Methyltransferase type 11 domain-containing protein</fullName>
    </recommendedName>
</protein>
<evidence type="ECO:0000259" key="1">
    <source>
        <dbReference type="Pfam" id="PF08241"/>
    </source>
</evidence>
<evidence type="ECO:0000313" key="2">
    <source>
        <dbReference type="EMBL" id="SNQ46048.1"/>
    </source>
</evidence>
<organism evidence="2 3">
    <name type="scientific">Frankia canadensis</name>
    <dbReference type="NCBI Taxonomy" id="1836972"/>
    <lineage>
        <taxon>Bacteria</taxon>
        <taxon>Bacillati</taxon>
        <taxon>Actinomycetota</taxon>
        <taxon>Actinomycetes</taxon>
        <taxon>Frankiales</taxon>
        <taxon>Frankiaceae</taxon>
        <taxon>Frankia</taxon>
    </lineage>
</organism>
<dbReference type="GO" id="GO:0008757">
    <property type="term" value="F:S-adenosylmethionine-dependent methyltransferase activity"/>
    <property type="evidence" value="ECO:0007669"/>
    <property type="project" value="InterPro"/>
</dbReference>
<keyword evidence="3" id="KW-1185">Reference proteome</keyword>
<accession>A0A2I2KK54</accession>
<dbReference type="InterPro" id="IPR029063">
    <property type="entry name" value="SAM-dependent_MTases_sf"/>
</dbReference>
<dbReference type="InterPro" id="IPR013216">
    <property type="entry name" value="Methyltransf_11"/>
</dbReference>
<dbReference type="AlphaFoldDB" id="A0A2I2KK54"/>
<dbReference type="SUPFAM" id="SSF53335">
    <property type="entry name" value="S-adenosyl-L-methionine-dependent methyltransferases"/>
    <property type="match status" value="1"/>
</dbReference>
<dbReference type="Pfam" id="PF08241">
    <property type="entry name" value="Methyltransf_11"/>
    <property type="match status" value="1"/>
</dbReference>
<dbReference type="Gene3D" id="1.10.8.900">
    <property type="match status" value="1"/>
</dbReference>